<keyword evidence="3" id="KW-1185">Reference proteome</keyword>
<evidence type="ECO:0000313" key="2">
    <source>
        <dbReference type="EMBL" id="MBJ7543975.1"/>
    </source>
</evidence>
<protein>
    <submittedName>
        <fullName evidence="2">Uncharacterized protein</fullName>
    </submittedName>
</protein>
<gene>
    <name evidence="2" type="ORF">JDN41_10425</name>
</gene>
<feature type="region of interest" description="Disordered" evidence="1">
    <location>
        <begin position="1"/>
        <end position="20"/>
    </location>
</feature>
<reference evidence="2 3" key="1">
    <citation type="submission" date="2020-12" db="EMBL/GenBank/DDBJ databases">
        <title>Revised draft genomes of Rhodomicrobium vannielii ATCC 17100 and Rhodomicrobium udaipurense JA643.</title>
        <authorList>
            <person name="Conners E.M."/>
            <person name="Davenport E.J."/>
            <person name="Bose A."/>
        </authorList>
    </citation>
    <scope>NUCLEOTIDE SEQUENCE [LARGE SCALE GENOMIC DNA]</scope>
    <source>
        <strain evidence="2 3">JA643</strain>
    </source>
</reference>
<dbReference type="RefSeq" id="WP_037239743.1">
    <property type="nucleotide sequence ID" value="NZ_JAEMUK010000023.1"/>
</dbReference>
<evidence type="ECO:0000256" key="1">
    <source>
        <dbReference type="SAM" id="MobiDB-lite"/>
    </source>
</evidence>
<sequence length="104" mass="10888">MNDETTASDDRGADVAEGGDDGAVSAVMAALHRERAARRSAEAAARKAADAAEKYRDTAHRLMVDREIADAVHASGGANMRLLRPHLESSVAVVDEGGARLFAS</sequence>
<proteinExistence type="predicted"/>
<comment type="caution">
    <text evidence="2">The sequence shown here is derived from an EMBL/GenBank/DDBJ whole genome shotgun (WGS) entry which is preliminary data.</text>
</comment>
<name>A0A8I1GDM3_9HYPH</name>
<evidence type="ECO:0000313" key="3">
    <source>
        <dbReference type="Proteomes" id="UP000623250"/>
    </source>
</evidence>
<dbReference type="AlphaFoldDB" id="A0A8I1GDM3"/>
<dbReference type="EMBL" id="JAEMUK010000023">
    <property type="protein sequence ID" value="MBJ7543975.1"/>
    <property type="molecule type" value="Genomic_DNA"/>
</dbReference>
<dbReference type="Proteomes" id="UP000623250">
    <property type="component" value="Unassembled WGS sequence"/>
</dbReference>
<organism evidence="2 3">
    <name type="scientific">Rhodomicrobium udaipurense</name>
    <dbReference type="NCBI Taxonomy" id="1202716"/>
    <lineage>
        <taxon>Bacteria</taxon>
        <taxon>Pseudomonadati</taxon>
        <taxon>Pseudomonadota</taxon>
        <taxon>Alphaproteobacteria</taxon>
        <taxon>Hyphomicrobiales</taxon>
        <taxon>Hyphomicrobiaceae</taxon>
        <taxon>Rhodomicrobium</taxon>
    </lineage>
</organism>
<accession>A0A8I1GDM3</accession>